<dbReference type="AlphaFoldDB" id="A0A0L0G4V4"/>
<reference evidence="2 3" key="1">
    <citation type="submission" date="2011-02" db="EMBL/GenBank/DDBJ databases">
        <title>The Genome Sequence of Sphaeroforma arctica JP610.</title>
        <authorList>
            <consortium name="The Broad Institute Genome Sequencing Platform"/>
            <person name="Russ C."/>
            <person name="Cuomo C."/>
            <person name="Young S.K."/>
            <person name="Zeng Q."/>
            <person name="Gargeya S."/>
            <person name="Alvarado L."/>
            <person name="Berlin A."/>
            <person name="Chapman S.B."/>
            <person name="Chen Z."/>
            <person name="Freedman E."/>
            <person name="Gellesch M."/>
            <person name="Goldberg J."/>
            <person name="Griggs A."/>
            <person name="Gujja S."/>
            <person name="Heilman E."/>
            <person name="Heiman D."/>
            <person name="Howarth C."/>
            <person name="Mehta T."/>
            <person name="Neiman D."/>
            <person name="Pearson M."/>
            <person name="Roberts A."/>
            <person name="Saif S."/>
            <person name="Shea T."/>
            <person name="Shenoy N."/>
            <person name="Sisk P."/>
            <person name="Stolte C."/>
            <person name="Sykes S."/>
            <person name="White J."/>
            <person name="Yandava C."/>
            <person name="Burger G."/>
            <person name="Gray M.W."/>
            <person name="Holland P.W.H."/>
            <person name="King N."/>
            <person name="Lang F.B.F."/>
            <person name="Roger A.J."/>
            <person name="Ruiz-Trillo I."/>
            <person name="Haas B."/>
            <person name="Nusbaum C."/>
            <person name="Birren B."/>
        </authorList>
    </citation>
    <scope>NUCLEOTIDE SEQUENCE [LARGE SCALE GENOMIC DNA]</scope>
    <source>
        <strain evidence="2 3">JP610</strain>
    </source>
</reference>
<organism evidence="2 3">
    <name type="scientific">Sphaeroforma arctica JP610</name>
    <dbReference type="NCBI Taxonomy" id="667725"/>
    <lineage>
        <taxon>Eukaryota</taxon>
        <taxon>Ichthyosporea</taxon>
        <taxon>Ichthyophonida</taxon>
        <taxon>Sphaeroforma</taxon>
    </lineage>
</organism>
<evidence type="ECO:0000313" key="3">
    <source>
        <dbReference type="Proteomes" id="UP000054560"/>
    </source>
</evidence>
<protein>
    <recommendedName>
        <fullName evidence="4">Apple domain-containing protein</fullName>
    </recommendedName>
</protein>
<keyword evidence="1" id="KW-0732">Signal</keyword>
<sequence length="629" mass="69753">MLRGHTLVLAVCASLLASRHVHGVAVDMVVLGPSNAEEWKAYYGDLLSTAGEIEVSGYSPIGEFNELFEVVERDIAVSVEYLAGNTNFTSLQRYADACVAACEENRIQCGSFAFSYLEFTPANNACLLMKKSDPFTLLGFQCDGFCPVSETAIMMQVLIQTPTPTCGFDRYYGYKVAAELATEIFDLGCQDTIEDGGTCGDIGYSGADMTNDNYGCAMDSICYYLKADGVSKCLSQSSVDEIIREDLATEKEEEKHAHELLYGFQEMLKNVTVPEYRVPYWTVMAIASLDDSSYRSDGEFTNYEQSIEWFSLSGIGNVTVEEYARTCANACSDFNYTAGEVCKGFGYVFKPDAVEENQCRLFPQEIEFNFLGYGCGNNYCPVGNGIMLKLYFSEKIDCGEGRFHGYDLQQFSYEGDRLENFICRDQWGVNGYCGADAFTPSTDLSYNNSGCPIVTECELDDNSGYYYCRLGDMVPTFECGEINGMEYNVYLGELSSITSHLDDTFIELVDEGTNESLPVRFHRCTEHCAANRPCQSWALLSDLKTCFMTNYHITQLPKQILEDITPEALMSKAVLGYFVDVRNDPIVLPIPFEDDQTGFTSAVHTTLGSATNSAIPTTVVDNTVVTTQQ</sequence>
<gene>
    <name evidence="2" type="ORF">SARC_04442</name>
</gene>
<dbReference type="GeneID" id="25904946"/>
<keyword evidence="3" id="KW-1185">Reference proteome</keyword>
<accession>A0A0L0G4V4</accession>
<feature type="signal peptide" evidence="1">
    <location>
        <begin position="1"/>
        <end position="23"/>
    </location>
</feature>
<dbReference type="EMBL" id="KQ241845">
    <property type="protein sequence ID" value="KNC83298.1"/>
    <property type="molecule type" value="Genomic_DNA"/>
</dbReference>
<feature type="chain" id="PRO_5005539027" description="Apple domain-containing protein" evidence="1">
    <location>
        <begin position="24"/>
        <end position="629"/>
    </location>
</feature>
<evidence type="ECO:0000313" key="2">
    <source>
        <dbReference type="EMBL" id="KNC83298.1"/>
    </source>
</evidence>
<proteinExistence type="predicted"/>
<evidence type="ECO:0008006" key="4">
    <source>
        <dbReference type="Google" id="ProtNLM"/>
    </source>
</evidence>
<evidence type="ECO:0000256" key="1">
    <source>
        <dbReference type="SAM" id="SignalP"/>
    </source>
</evidence>
<dbReference type="RefSeq" id="XP_014157200.1">
    <property type="nucleotide sequence ID" value="XM_014301725.1"/>
</dbReference>
<name>A0A0L0G4V4_9EUKA</name>
<dbReference type="Proteomes" id="UP000054560">
    <property type="component" value="Unassembled WGS sequence"/>
</dbReference>